<dbReference type="InterPro" id="IPR052399">
    <property type="entry name" value="Phage_Baseplate_Assmbl_Protein"/>
</dbReference>
<accession>A0ABS7ACE2</accession>
<evidence type="ECO:0000313" key="5">
    <source>
        <dbReference type="EMBL" id="MBW6399973.1"/>
    </source>
</evidence>
<feature type="domain" description="Baseplate protein J-like barrel" evidence="2">
    <location>
        <begin position="93"/>
        <end position="165"/>
    </location>
</feature>
<sequence length="351" mass="35895">MSFERPTLSALRVQSRADIASRLAGTDPALRRAMARVLADAAAALAHHQYGYLDWIARQVIPATAEGVYLDRWCRLVGIQRKPATAAGGLAVATGSNGTPIPAGVTLTRSDGVVYAVTAATSIASGTAALSLLAQGPGIAGNLDAGAALTFATAIPGVTGTATVDADGLTGGGPAESDSALRERLIARLSSPPAGGAAHDYVAWTLEMPGVTRAWCLPLRRGLGTVDVAFVMDDRDDIFPDAGDITPVQAHIDARRPVTANCLVFAPSAAPINVTITGLDPDTAAVRGAIQAELAAQIQRDAVPGGTIRRSRLIEAVSRAAGETWHTMTVPSGDVTQAAGALAILGTVTFP</sequence>
<dbReference type="RefSeq" id="WP_219764590.1">
    <property type="nucleotide sequence ID" value="NZ_JAHYBZ010000007.1"/>
</dbReference>
<evidence type="ECO:0000259" key="4">
    <source>
        <dbReference type="Pfam" id="PF26079"/>
    </source>
</evidence>
<dbReference type="Proteomes" id="UP001196565">
    <property type="component" value="Unassembled WGS sequence"/>
</dbReference>
<keyword evidence="6" id="KW-1185">Reference proteome</keyword>
<evidence type="ECO:0000259" key="3">
    <source>
        <dbReference type="Pfam" id="PF26078"/>
    </source>
</evidence>
<reference evidence="5 6" key="1">
    <citation type="submission" date="2021-07" db="EMBL/GenBank/DDBJ databases">
        <authorList>
            <person name="So Y."/>
        </authorList>
    </citation>
    <scope>NUCLEOTIDE SEQUENCE [LARGE SCALE GENOMIC DNA]</scope>
    <source>
        <strain evidence="5 6">HJA6</strain>
    </source>
</reference>
<gene>
    <name evidence="5" type="ORF">KPL78_19085</name>
</gene>
<dbReference type="Pfam" id="PF26078">
    <property type="entry name" value="Baseplate_J_M"/>
    <property type="match status" value="1"/>
</dbReference>
<evidence type="ECO:0000313" key="6">
    <source>
        <dbReference type="Proteomes" id="UP001196565"/>
    </source>
</evidence>
<protein>
    <submittedName>
        <fullName evidence="5">Baseplate J/gp47 family protein</fullName>
    </submittedName>
</protein>
<dbReference type="InterPro" id="IPR058531">
    <property type="entry name" value="Baseplate_J_M"/>
</dbReference>
<evidence type="ECO:0000259" key="2">
    <source>
        <dbReference type="Pfam" id="PF04865"/>
    </source>
</evidence>
<organism evidence="5 6">
    <name type="scientific">Roseomonas alba</name>
    <dbReference type="NCBI Taxonomy" id="2846776"/>
    <lineage>
        <taxon>Bacteria</taxon>
        <taxon>Pseudomonadati</taxon>
        <taxon>Pseudomonadota</taxon>
        <taxon>Alphaproteobacteria</taxon>
        <taxon>Acetobacterales</taxon>
        <taxon>Roseomonadaceae</taxon>
        <taxon>Roseomonas</taxon>
    </lineage>
</organism>
<proteinExistence type="inferred from homology"/>
<name>A0ABS7ACE2_9PROT</name>
<dbReference type="Pfam" id="PF04865">
    <property type="entry name" value="Baseplate_J"/>
    <property type="match status" value="1"/>
</dbReference>
<dbReference type="PANTHER" id="PTHR37829:SF3">
    <property type="entry name" value="PROTEIN JAYE-RELATED"/>
    <property type="match status" value="1"/>
</dbReference>
<dbReference type="InterPro" id="IPR058530">
    <property type="entry name" value="Baseplate_J-like_C"/>
</dbReference>
<dbReference type="InterPro" id="IPR006949">
    <property type="entry name" value="Barrel_Baseplate_J-like"/>
</dbReference>
<dbReference type="PANTHER" id="PTHR37829">
    <property type="entry name" value="PHAGE-LIKE ELEMENT PBSX PROTEIN XKDT"/>
    <property type="match status" value="1"/>
</dbReference>
<dbReference type="Pfam" id="PF26079">
    <property type="entry name" value="Baseplate_J_C"/>
    <property type="match status" value="1"/>
</dbReference>
<comment type="caution">
    <text evidence="5">The sequence shown here is derived from an EMBL/GenBank/DDBJ whole genome shotgun (WGS) entry which is preliminary data.</text>
</comment>
<feature type="domain" description="Baseplate J-like C-terminal" evidence="4">
    <location>
        <begin position="272"/>
        <end position="350"/>
    </location>
</feature>
<evidence type="ECO:0000256" key="1">
    <source>
        <dbReference type="ARBA" id="ARBA00038087"/>
    </source>
</evidence>
<dbReference type="EMBL" id="JAHYBZ010000007">
    <property type="protein sequence ID" value="MBW6399973.1"/>
    <property type="molecule type" value="Genomic_DNA"/>
</dbReference>
<feature type="domain" description="Baseplate J-like central" evidence="3">
    <location>
        <begin position="193"/>
        <end position="266"/>
    </location>
</feature>
<comment type="similarity">
    <text evidence="1">Belongs to the Mu gp47/PBSX XkdT family.</text>
</comment>